<comment type="caution">
    <text evidence="1">The sequence shown here is derived from an EMBL/GenBank/DDBJ whole genome shotgun (WGS) entry which is preliminary data.</text>
</comment>
<name>A0A5C5Z5M6_9BACT</name>
<sequence>MTGPAVLISKNSVNVTDPRVERGHNHDLLEMVFIALTASQ</sequence>
<gene>
    <name evidence="1" type="ORF">CA13_40750</name>
</gene>
<evidence type="ECO:0000313" key="2">
    <source>
        <dbReference type="Proteomes" id="UP000315010"/>
    </source>
</evidence>
<dbReference type="AlphaFoldDB" id="A0A5C5Z5M6"/>
<reference evidence="1 2" key="1">
    <citation type="submission" date="2019-02" db="EMBL/GenBank/DDBJ databases">
        <title>Deep-cultivation of Planctomycetes and their phenomic and genomic characterization uncovers novel biology.</title>
        <authorList>
            <person name="Wiegand S."/>
            <person name="Jogler M."/>
            <person name="Boedeker C."/>
            <person name="Pinto D."/>
            <person name="Vollmers J."/>
            <person name="Rivas-Marin E."/>
            <person name="Kohn T."/>
            <person name="Peeters S.H."/>
            <person name="Heuer A."/>
            <person name="Rast P."/>
            <person name="Oberbeckmann S."/>
            <person name="Bunk B."/>
            <person name="Jeske O."/>
            <person name="Meyerdierks A."/>
            <person name="Storesund J.E."/>
            <person name="Kallscheuer N."/>
            <person name="Luecker S."/>
            <person name="Lage O.M."/>
            <person name="Pohl T."/>
            <person name="Merkel B.J."/>
            <person name="Hornburger P."/>
            <person name="Mueller R.-W."/>
            <person name="Bruemmer F."/>
            <person name="Labrenz M."/>
            <person name="Spormann A.M."/>
            <person name="Op Den Camp H."/>
            <person name="Overmann J."/>
            <person name="Amann R."/>
            <person name="Jetten M.S.M."/>
            <person name="Mascher T."/>
            <person name="Medema M.H."/>
            <person name="Devos D.P."/>
            <person name="Kaster A.-K."/>
            <person name="Ovreas L."/>
            <person name="Rohde M."/>
            <person name="Galperin M.Y."/>
            <person name="Jogler C."/>
        </authorList>
    </citation>
    <scope>NUCLEOTIDE SEQUENCE [LARGE SCALE GENOMIC DNA]</scope>
    <source>
        <strain evidence="1 2">CA13</strain>
    </source>
</reference>
<organism evidence="1 2">
    <name type="scientific">Novipirellula herctigrandis</name>
    <dbReference type="NCBI Taxonomy" id="2527986"/>
    <lineage>
        <taxon>Bacteria</taxon>
        <taxon>Pseudomonadati</taxon>
        <taxon>Planctomycetota</taxon>
        <taxon>Planctomycetia</taxon>
        <taxon>Pirellulales</taxon>
        <taxon>Pirellulaceae</taxon>
        <taxon>Novipirellula</taxon>
    </lineage>
</organism>
<evidence type="ECO:0000313" key="1">
    <source>
        <dbReference type="EMBL" id="TWT82612.1"/>
    </source>
</evidence>
<accession>A0A5C5Z5M6</accession>
<dbReference type="EMBL" id="SJPJ01000001">
    <property type="protein sequence ID" value="TWT82612.1"/>
    <property type="molecule type" value="Genomic_DNA"/>
</dbReference>
<proteinExistence type="predicted"/>
<protein>
    <submittedName>
        <fullName evidence="1">Uncharacterized protein</fullName>
    </submittedName>
</protein>
<keyword evidence="2" id="KW-1185">Reference proteome</keyword>
<dbReference type="Proteomes" id="UP000315010">
    <property type="component" value="Unassembled WGS sequence"/>
</dbReference>